<feature type="domain" description="Zn(2)-C6 fungal-type" evidence="6">
    <location>
        <begin position="35"/>
        <end position="65"/>
    </location>
</feature>
<dbReference type="InterPro" id="IPR053181">
    <property type="entry name" value="EcdB-like_regulator"/>
</dbReference>
<dbReference type="GO" id="GO:0008270">
    <property type="term" value="F:zinc ion binding"/>
    <property type="evidence" value="ECO:0007669"/>
    <property type="project" value="InterPro"/>
</dbReference>
<dbReference type="InterPro" id="IPR036864">
    <property type="entry name" value="Zn2-C6_fun-type_DNA-bd_sf"/>
</dbReference>
<evidence type="ECO:0000256" key="4">
    <source>
        <dbReference type="ARBA" id="ARBA00023242"/>
    </source>
</evidence>
<dbReference type="GO" id="GO:0003677">
    <property type="term" value="F:DNA binding"/>
    <property type="evidence" value="ECO:0007669"/>
    <property type="project" value="UniProtKB-KW"/>
</dbReference>
<evidence type="ECO:0000256" key="2">
    <source>
        <dbReference type="ARBA" id="ARBA00023125"/>
    </source>
</evidence>
<evidence type="ECO:0000313" key="7">
    <source>
        <dbReference type="EMBL" id="KAE8317410.1"/>
    </source>
</evidence>
<dbReference type="CDD" id="cd00067">
    <property type="entry name" value="GAL4"/>
    <property type="match status" value="1"/>
</dbReference>
<dbReference type="PROSITE" id="PS00463">
    <property type="entry name" value="ZN2_CY6_FUNGAL_1"/>
    <property type="match status" value="1"/>
</dbReference>
<dbReference type="CDD" id="cd12148">
    <property type="entry name" value="fungal_TF_MHR"/>
    <property type="match status" value="1"/>
</dbReference>
<evidence type="ECO:0000256" key="5">
    <source>
        <dbReference type="SAM" id="MobiDB-lite"/>
    </source>
</evidence>
<evidence type="ECO:0000259" key="6">
    <source>
        <dbReference type="PROSITE" id="PS50048"/>
    </source>
</evidence>
<protein>
    <recommendedName>
        <fullName evidence="6">Zn(2)-C6 fungal-type domain-containing protein</fullName>
    </recommendedName>
</protein>
<dbReference type="AlphaFoldDB" id="A0A5N6WDB9"/>
<feature type="region of interest" description="Disordered" evidence="5">
    <location>
        <begin position="1"/>
        <end position="29"/>
    </location>
</feature>
<dbReference type="SMART" id="SM00066">
    <property type="entry name" value="GAL4"/>
    <property type="match status" value="1"/>
</dbReference>
<dbReference type="SUPFAM" id="SSF57701">
    <property type="entry name" value="Zn2/Cys6 DNA-binding domain"/>
    <property type="match status" value="1"/>
</dbReference>
<dbReference type="GO" id="GO:0009893">
    <property type="term" value="P:positive regulation of metabolic process"/>
    <property type="evidence" value="ECO:0007669"/>
    <property type="project" value="UniProtKB-ARBA"/>
</dbReference>
<proteinExistence type="predicted"/>
<keyword evidence="4" id="KW-0539">Nucleus</keyword>
<evidence type="ECO:0000256" key="3">
    <source>
        <dbReference type="ARBA" id="ARBA00023163"/>
    </source>
</evidence>
<feature type="compositionally biased region" description="Polar residues" evidence="5">
    <location>
        <begin position="1"/>
        <end position="23"/>
    </location>
</feature>
<dbReference type="PANTHER" id="PTHR47785">
    <property type="entry name" value="ZN(II)2CYS6 TRANSCRIPTION FACTOR (EUROFUNG)-RELATED-RELATED"/>
    <property type="match status" value="1"/>
</dbReference>
<keyword evidence="1" id="KW-0805">Transcription regulation</keyword>
<reference evidence="8" key="1">
    <citation type="submission" date="2019-04" db="EMBL/GenBank/DDBJ databases">
        <title>Friends and foes A comparative genomics studyof 23 Aspergillus species from section Flavi.</title>
        <authorList>
            <consortium name="DOE Joint Genome Institute"/>
            <person name="Kjaerbolling I."/>
            <person name="Vesth T."/>
            <person name="Frisvad J.C."/>
            <person name="Nybo J.L."/>
            <person name="Theobald S."/>
            <person name="Kildgaard S."/>
            <person name="Isbrandt T."/>
            <person name="Kuo A."/>
            <person name="Sato A."/>
            <person name="Lyhne E.K."/>
            <person name="Kogle M.E."/>
            <person name="Wiebenga A."/>
            <person name="Kun R.S."/>
            <person name="Lubbers R.J."/>
            <person name="Makela M.R."/>
            <person name="Barry K."/>
            <person name="Chovatia M."/>
            <person name="Clum A."/>
            <person name="Daum C."/>
            <person name="Haridas S."/>
            <person name="He G."/>
            <person name="LaButti K."/>
            <person name="Lipzen A."/>
            <person name="Mondo S."/>
            <person name="Riley R."/>
            <person name="Salamov A."/>
            <person name="Simmons B.A."/>
            <person name="Magnuson J.K."/>
            <person name="Henrissat B."/>
            <person name="Mortensen U.H."/>
            <person name="Larsen T.O."/>
            <person name="Devries R.P."/>
            <person name="Grigoriev I.V."/>
            <person name="Machida M."/>
            <person name="Baker S.E."/>
            <person name="Andersen M.R."/>
        </authorList>
    </citation>
    <scope>NUCLEOTIDE SEQUENCE [LARGE SCALE GENOMIC DNA]</scope>
    <source>
        <strain evidence="8">CBS 130015</strain>
    </source>
</reference>
<dbReference type="PANTHER" id="PTHR47785:SF5">
    <property type="entry name" value="ZN(II)2CYS6 TRANSCRIPTION FACTOR (EUROFUNG)"/>
    <property type="match status" value="1"/>
</dbReference>
<dbReference type="PROSITE" id="PS50048">
    <property type="entry name" value="ZN2_CY6_FUNGAL_2"/>
    <property type="match status" value="1"/>
</dbReference>
<feature type="region of interest" description="Disordered" evidence="5">
    <location>
        <begin position="408"/>
        <end position="444"/>
    </location>
</feature>
<dbReference type="EMBL" id="ML738302">
    <property type="protein sequence ID" value="KAE8317410.1"/>
    <property type="molecule type" value="Genomic_DNA"/>
</dbReference>
<dbReference type="Gene3D" id="4.10.240.10">
    <property type="entry name" value="Zn(2)-C6 fungal-type DNA-binding domain"/>
    <property type="match status" value="1"/>
</dbReference>
<name>A0A5N6WDB9_9EURO</name>
<gene>
    <name evidence="7" type="ORF">BDV41DRAFT_573099</name>
</gene>
<dbReference type="Pfam" id="PF00172">
    <property type="entry name" value="Zn_clus"/>
    <property type="match status" value="1"/>
</dbReference>
<accession>A0A5N6WDB9</accession>
<keyword evidence="3" id="KW-0804">Transcription</keyword>
<keyword evidence="8" id="KW-1185">Reference proteome</keyword>
<organism evidence="7 8">
    <name type="scientific">Aspergillus transmontanensis</name>
    <dbReference type="NCBI Taxonomy" id="1034304"/>
    <lineage>
        <taxon>Eukaryota</taxon>
        <taxon>Fungi</taxon>
        <taxon>Dikarya</taxon>
        <taxon>Ascomycota</taxon>
        <taxon>Pezizomycotina</taxon>
        <taxon>Eurotiomycetes</taxon>
        <taxon>Eurotiomycetidae</taxon>
        <taxon>Eurotiales</taxon>
        <taxon>Aspergillaceae</taxon>
        <taxon>Aspergillus</taxon>
        <taxon>Aspergillus subgen. Circumdati</taxon>
    </lineage>
</organism>
<feature type="region of interest" description="Disordered" evidence="5">
    <location>
        <begin position="99"/>
        <end position="130"/>
    </location>
</feature>
<feature type="compositionally biased region" description="Low complexity" evidence="5">
    <location>
        <begin position="422"/>
        <end position="441"/>
    </location>
</feature>
<evidence type="ECO:0000256" key="1">
    <source>
        <dbReference type="ARBA" id="ARBA00023015"/>
    </source>
</evidence>
<dbReference type="GO" id="GO:0000981">
    <property type="term" value="F:DNA-binding transcription factor activity, RNA polymerase II-specific"/>
    <property type="evidence" value="ECO:0007669"/>
    <property type="project" value="InterPro"/>
</dbReference>
<keyword evidence="2" id="KW-0238">DNA-binding</keyword>
<sequence>MASSTDSSTTDQIMEATPSTRSRNMTHPRKRAVTACEHCRARKIKCTNERPECRSCVRLGARCSYDQRVNHSSFDPASLLILDKLDQVLRRLPRDPVPRSPDVFTSDGLMRGNGINVHTVPGEKGEGRSGFEGQGPRALDGLQVPSSFASTDAVLAWPVFGDRLGQGCLAEELFIAEHLSSGALGDPFQLPPDHGSLKRGGICEDDIPNLVTRFLHLVHIKNPILDSKSIKQYAYRVAENGLGWDASSCLVLLACALGAIAAPFDPRTGPLDQHRSTPAPVIESDKVVAKNYYQLACRRLGLLDRSLLASQCYLLSGIYLMYTIRPLEARFHFYQASSIYAIYLKGQVALQQRRELDGQLLGSANRRLEQRLYWTCFKSECEIRLELDLPVSELATLTYPDMFPSPPTPLSPIEASQTHGNSLVSTPLSSSSCPQSGRSSTFGTPQEVEEQSWYYYLSEIALRRIGNRVLHYFYKEDNRSWSQMNVYEAVTIAEDLEVQLQSWESSVPIQFRGLSSLEEQNELRCMIHGRFTDIKCLLYRPFLYYAIHHKDHKPETNQMFEPLAQKALSSIIELTTTGAVYHRNHGTWFVCRMTTTSALLLLAATKSGLIPRDQFFEGSYWGGEVGRSFKTCLDVLKYWESESPDIGKARQIVESLRDEILGHGI</sequence>
<dbReference type="InterPro" id="IPR001138">
    <property type="entry name" value="Zn2Cys6_DnaBD"/>
</dbReference>
<dbReference type="Proteomes" id="UP000325433">
    <property type="component" value="Unassembled WGS sequence"/>
</dbReference>
<evidence type="ECO:0000313" key="8">
    <source>
        <dbReference type="Proteomes" id="UP000325433"/>
    </source>
</evidence>